<organism evidence="1 2">
    <name type="scientific">Psophocarpus tetragonolobus</name>
    <name type="common">Winged bean</name>
    <name type="synonym">Dolichos tetragonolobus</name>
    <dbReference type="NCBI Taxonomy" id="3891"/>
    <lineage>
        <taxon>Eukaryota</taxon>
        <taxon>Viridiplantae</taxon>
        <taxon>Streptophyta</taxon>
        <taxon>Embryophyta</taxon>
        <taxon>Tracheophyta</taxon>
        <taxon>Spermatophyta</taxon>
        <taxon>Magnoliopsida</taxon>
        <taxon>eudicotyledons</taxon>
        <taxon>Gunneridae</taxon>
        <taxon>Pentapetalae</taxon>
        <taxon>rosids</taxon>
        <taxon>fabids</taxon>
        <taxon>Fabales</taxon>
        <taxon>Fabaceae</taxon>
        <taxon>Papilionoideae</taxon>
        <taxon>50 kb inversion clade</taxon>
        <taxon>NPAAA clade</taxon>
        <taxon>indigoferoid/millettioid clade</taxon>
        <taxon>Phaseoleae</taxon>
        <taxon>Psophocarpus</taxon>
    </lineage>
</organism>
<name>A0AAN9S3J9_PSOTE</name>
<protein>
    <submittedName>
        <fullName evidence="1">Uncharacterized protein</fullName>
    </submittedName>
</protein>
<comment type="caution">
    <text evidence="1">The sequence shown here is derived from an EMBL/GenBank/DDBJ whole genome shotgun (WGS) entry which is preliminary data.</text>
</comment>
<evidence type="ECO:0000313" key="1">
    <source>
        <dbReference type="EMBL" id="KAK7388517.1"/>
    </source>
</evidence>
<evidence type="ECO:0000313" key="2">
    <source>
        <dbReference type="Proteomes" id="UP001386955"/>
    </source>
</evidence>
<dbReference type="AlphaFoldDB" id="A0AAN9S3J9"/>
<reference evidence="1 2" key="1">
    <citation type="submission" date="2024-01" db="EMBL/GenBank/DDBJ databases">
        <title>The genomes of 5 underutilized Papilionoideae crops provide insights into root nodulation and disease resistanc.</title>
        <authorList>
            <person name="Jiang F."/>
        </authorList>
    </citation>
    <scope>NUCLEOTIDE SEQUENCE [LARGE SCALE GENOMIC DNA]</scope>
    <source>
        <strain evidence="1">DUOXIRENSHENG_FW03</strain>
        <tissue evidence="1">Leaves</tissue>
    </source>
</reference>
<gene>
    <name evidence="1" type="ORF">VNO78_23335</name>
</gene>
<dbReference type="EMBL" id="JAYMYS010000006">
    <property type="protein sequence ID" value="KAK7388517.1"/>
    <property type="molecule type" value="Genomic_DNA"/>
</dbReference>
<sequence>MTVEMVGGQVHDSHNNGLDDDELMDHHVALPTQGGPSISMHQNPTMAITHVSKLNKKKWVRTKQMQPETLPLAAANGDVSRTTSQGPALGRMVNCDTTFYPGLFALMMA</sequence>
<proteinExistence type="predicted"/>
<dbReference type="Proteomes" id="UP001386955">
    <property type="component" value="Unassembled WGS sequence"/>
</dbReference>
<keyword evidence="2" id="KW-1185">Reference proteome</keyword>
<accession>A0AAN9S3J9</accession>